<dbReference type="InterPro" id="IPR008949">
    <property type="entry name" value="Isoprenoid_synthase_dom_sf"/>
</dbReference>
<dbReference type="Pfam" id="PF19086">
    <property type="entry name" value="Terpene_syn_C_2"/>
    <property type="match status" value="1"/>
</dbReference>
<accession>A0AAD6UIC7</accession>
<comment type="cofactor">
    <cofactor evidence="1 6">
        <name>Mg(2+)</name>
        <dbReference type="ChEBI" id="CHEBI:18420"/>
    </cofactor>
</comment>
<evidence type="ECO:0000313" key="7">
    <source>
        <dbReference type="EMBL" id="KAJ7102374.1"/>
    </source>
</evidence>
<dbReference type="PANTHER" id="PTHR35201:SF4">
    <property type="entry name" value="BETA-PINACENE SYNTHASE-RELATED"/>
    <property type="match status" value="1"/>
</dbReference>
<keyword evidence="3 6" id="KW-0479">Metal-binding</keyword>
<dbReference type="InterPro" id="IPR034686">
    <property type="entry name" value="Terpene_cyclase-like_2"/>
</dbReference>
<sequence>MASNVPRTLRLPRTMDSWPWTRQINPLHEEVSAECMLHWSQNLKVFSLESQKKFDAGLLAALVYPNVSKEILRTGCDWITLFFLVDHCTDMQSEKTARQMVDIALDALNNPEKPRPEGETMLGQATKEFWSRALKGATETAARHFFRAFTNYLESVVLQAAGRDNNRLATMTEYFHVRRQNVGTFPTYCIGAWHLDLPDHVFYNEVIVDMTNQIADMVIIDNDLISYNKEQAAGDDKFNVVTVAMHHLNTDYGEAVAWITAYHAATQAKFLACLTQVPSFGPIIDSQLQEYIFILANMPRANDCWNFECALYYGSKGFEVQQTRSVALLSKVHG</sequence>
<comment type="caution">
    <text evidence="7">The sequence shown here is derived from an EMBL/GenBank/DDBJ whole genome shotgun (WGS) entry which is preliminary data.</text>
</comment>
<dbReference type="SUPFAM" id="SSF48576">
    <property type="entry name" value="Terpenoid synthases"/>
    <property type="match status" value="1"/>
</dbReference>
<reference evidence="7" key="1">
    <citation type="submission" date="2023-03" db="EMBL/GenBank/DDBJ databases">
        <title>Massive genome expansion in bonnet fungi (Mycena s.s.) driven by repeated elements and novel gene families across ecological guilds.</title>
        <authorList>
            <consortium name="Lawrence Berkeley National Laboratory"/>
            <person name="Harder C.B."/>
            <person name="Miyauchi S."/>
            <person name="Viragh M."/>
            <person name="Kuo A."/>
            <person name="Thoen E."/>
            <person name="Andreopoulos B."/>
            <person name="Lu D."/>
            <person name="Skrede I."/>
            <person name="Drula E."/>
            <person name="Henrissat B."/>
            <person name="Morin E."/>
            <person name="Kohler A."/>
            <person name="Barry K."/>
            <person name="LaButti K."/>
            <person name="Morin E."/>
            <person name="Salamov A."/>
            <person name="Lipzen A."/>
            <person name="Mereny Z."/>
            <person name="Hegedus B."/>
            <person name="Baldrian P."/>
            <person name="Stursova M."/>
            <person name="Weitz H."/>
            <person name="Taylor A."/>
            <person name="Grigoriev I.V."/>
            <person name="Nagy L.G."/>
            <person name="Martin F."/>
            <person name="Kauserud H."/>
        </authorList>
    </citation>
    <scope>NUCLEOTIDE SEQUENCE</scope>
    <source>
        <strain evidence="7">CBHHK173m</strain>
    </source>
</reference>
<dbReference type="EC" id="4.2.3.-" evidence="6"/>
<dbReference type="GO" id="GO:0010333">
    <property type="term" value="F:terpene synthase activity"/>
    <property type="evidence" value="ECO:0007669"/>
    <property type="project" value="InterPro"/>
</dbReference>
<keyword evidence="4 6" id="KW-0460">Magnesium</keyword>
<proteinExistence type="inferred from homology"/>
<dbReference type="EMBL" id="JARJCN010000003">
    <property type="protein sequence ID" value="KAJ7102374.1"/>
    <property type="molecule type" value="Genomic_DNA"/>
</dbReference>
<keyword evidence="8" id="KW-1185">Reference proteome</keyword>
<protein>
    <recommendedName>
        <fullName evidence="6">Terpene synthase</fullName>
        <ecNumber evidence="6">4.2.3.-</ecNumber>
    </recommendedName>
</protein>
<evidence type="ECO:0000256" key="3">
    <source>
        <dbReference type="ARBA" id="ARBA00022723"/>
    </source>
</evidence>
<dbReference type="Proteomes" id="UP001222325">
    <property type="component" value="Unassembled WGS sequence"/>
</dbReference>
<dbReference type="GO" id="GO:0008299">
    <property type="term" value="P:isoprenoid biosynthetic process"/>
    <property type="evidence" value="ECO:0007669"/>
    <property type="project" value="UniProtKB-ARBA"/>
</dbReference>
<dbReference type="Gene3D" id="1.10.600.10">
    <property type="entry name" value="Farnesyl Diphosphate Synthase"/>
    <property type="match status" value="1"/>
</dbReference>
<name>A0AAD6UIC7_9AGAR</name>
<evidence type="ECO:0000256" key="5">
    <source>
        <dbReference type="ARBA" id="ARBA00023239"/>
    </source>
</evidence>
<gene>
    <name evidence="7" type="ORF">B0H15DRAFT_814341</name>
</gene>
<evidence type="ECO:0000313" key="8">
    <source>
        <dbReference type="Proteomes" id="UP001222325"/>
    </source>
</evidence>
<evidence type="ECO:0000256" key="1">
    <source>
        <dbReference type="ARBA" id="ARBA00001946"/>
    </source>
</evidence>
<dbReference type="PANTHER" id="PTHR35201">
    <property type="entry name" value="TERPENE SYNTHASE"/>
    <property type="match status" value="1"/>
</dbReference>
<evidence type="ECO:0000256" key="2">
    <source>
        <dbReference type="ARBA" id="ARBA00006333"/>
    </source>
</evidence>
<evidence type="ECO:0000256" key="4">
    <source>
        <dbReference type="ARBA" id="ARBA00022842"/>
    </source>
</evidence>
<keyword evidence="5 6" id="KW-0456">Lyase</keyword>
<dbReference type="AlphaFoldDB" id="A0AAD6UIC7"/>
<comment type="similarity">
    <text evidence="2 6">Belongs to the terpene synthase family.</text>
</comment>
<evidence type="ECO:0000256" key="6">
    <source>
        <dbReference type="RuleBase" id="RU366034"/>
    </source>
</evidence>
<dbReference type="GO" id="GO:0046872">
    <property type="term" value="F:metal ion binding"/>
    <property type="evidence" value="ECO:0007669"/>
    <property type="project" value="UniProtKB-KW"/>
</dbReference>
<organism evidence="7 8">
    <name type="scientific">Mycena belliarum</name>
    <dbReference type="NCBI Taxonomy" id="1033014"/>
    <lineage>
        <taxon>Eukaryota</taxon>
        <taxon>Fungi</taxon>
        <taxon>Dikarya</taxon>
        <taxon>Basidiomycota</taxon>
        <taxon>Agaricomycotina</taxon>
        <taxon>Agaricomycetes</taxon>
        <taxon>Agaricomycetidae</taxon>
        <taxon>Agaricales</taxon>
        <taxon>Marasmiineae</taxon>
        <taxon>Mycenaceae</taxon>
        <taxon>Mycena</taxon>
    </lineage>
</organism>